<reference evidence="1 2" key="1">
    <citation type="journal article" date="2009" name="Genome Res.">
        <title>Whole genome sequence of Desulfovibrio magneticus strain RS-1 revealed common gene clusters in magnetotactic bacteria.</title>
        <authorList>
            <person name="Nakazawa H."/>
            <person name="Arakaki A."/>
            <person name="Narita-Yamada S."/>
            <person name="Yashiro I."/>
            <person name="Jinno K."/>
            <person name="Aoki N."/>
            <person name="Tsuruyama A."/>
            <person name="Okamura Y."/>
            <person name="Tanikawa S."/>
            <person name="Fujita N."/>
            <person name="Takeyama H."/>
            <person name="Matsunaga T."/>
        </authorList>
    </citation>
    <scope>NUCLEOTIDE SEQUENCE [LARGE SCALE GENOMIC DNA]</scope>
    <source>
        <strain evidence="2">ATCC 700980 / DSM 13731 / RS-1</strain>
    </source>
</reference>
<dbReference type="HOGENOM" id="CLU_1793379_0_0_7"/>
<dbReference type="AlphaFoldDB" id="C4XTR9"/>
<proteinExistence type="predicted"/>
<evidence type="ECO:0000313" key="1">
    <source>
        <dbReference type="EMBL" id="BAH73584.1"/>
    </source>
</evidence>
<gene>
    <name evidence="1" type="ordered locus">DMR_00930</name>
</gene>
<dbReference type="KEGG" id="dma:DMR_00930"/>
<name>C4XTR9_SOLM1</name>
<dbReference type="EMBL" id="AP010904">
    <property type="protein sequence ID" value="BAH73584.1"/>
    <property type="molecule type" value="Genomic_DNA"/>
</dbReference>
<sequence length="144" mass="15854">MRGCIRKETTVAWAVFKRSPPPILDFWTFRVQPMKIFWPHFSPAVLLADPARESAAGTGLWSHGCRDFTGGGWFSWSCPIRPTRPPARTPPGFARQGGFLGRSTGTGAFVPPGLVPLQGGPPRVKVRFTLGLAHRQAMRTNKSQ</sequence>
<dbReference type="Proteomes" id="UP000009071">
    <property type="component" value="Chromosome"/>
</dbReference>
<keyword evidence="2" id="KW-1185">Reference proteome</keyword>
<accession>C4XTR9</accession>
<evidence type="ECO:0000313" key="2">
    <source>
        <dbReference type="Proteomes" id="UP000009071"/>
    </source>
</evidence>
<organism evidence="1 2">
    <name type="scientific">Solidesulfovibrio magneticus (strain ATCC 700980 / DSM 13731 / RS-1)</name>
    <name type="common">Desulfovibrio magneticus</name>
    <dbReference type="NCBI Taxonomy" id="573370"/>
    <lineage>
        <taxon>Bacteria</taxon>
        <taxon>Pseudomonadati</taxon>
        <taxon>Thermodesulfobacteriota</taxon>
        <taxon>Desulfovibrionia</taxon>
        <taxon>Desulfovibrionales</taxon>
        <taxon>Desulfovibrionaceae</taxon>
        <taxon>Solidesulfovibrio</taxon>
    </lineage>
</organism>
<protein>
    <submittedName>
        <fullName evidence="1">Uncharacterized protein</fullName>
    </submittedName>
</protein>